<keyword evidence="9 11" id="KW-0520">NAD</keyword>
<evidence type="ECO:0000256" key="7">
    <source>
        <dbReference type="ARBA" id="ARBA00022741"/>
    </source>
</evidence>
<sequence>MLVVNLSGKYARTAGDKRMEDTGGKVYRLGVMGGTFDPIHYGHLVAAETARIEFRLRQVLFVPTGNPPHKQEKKISPGELRFEMVRRAVADNPNFSLSRLEIERQGPSYTIDTLRILRKDHPESDLYFITGTDALREIFFWHEAAEILKLTNFVAVSRPGYEARDFLEQARKEHPEAQGRISLLEVPALAISSTDVRARVGRGQSIRYLLPEAVRRFIEEKALYRMT</sequence>
<dbReference type="SUPFAM" id="SSF52374">
    <property type="entry name" value="Nucleotidylyl transferase"/>
    <property type="match status" value="1"/>
</dbReference>
<reference evidence="13" key="2">
    <citation type="submission" date="2020-01" db="EMBL/GenBank/DDBJ databases">
        <authorList>
            <person name="Hornung B."/>
        </authorList>
    </citation>
    <scope>NUCLEOTIDE SEQUENCE</scope>
    <source>
        <strain evidence="13">PacBioINE</strain>
    </source>
</reference>
<proteinExistence type="inferred from homology"/>
<keyword evidence="5 11" id="KW-0808">Transferase</keyword>
<dbReference type="Pfam" id="PF01467">
    <property type="entry name" value="CTP_transf_like"/>
    <property type="match status" value="1"/>
</dbReference>
<organism evidence="13">
    <name type="scientific">Acididesulfobacillus acetoxydans</name>
    <dbReference type="NCBI Taxonomy" id="1561005"/>
    <lineage>
        <taxon>Bacteria</taxon>
        <taxon>Bacillati</taxon>
        <taxon>Bacillota</taxon>
        <taxon>Clostridia</taxon>
        <taxon>Eubacteriales</taxon>
        <taxon>Peptococcaceae</taxon>
        <taxon>Acididesulfobacillus</taxon>
    </lineage>
</organism>
<keyword evidence="8 11" id="KW-0067">ATP-binding</keyword>
<evidence type="ECO:0000256" key="3">
    <source>
        <dbReference type="ARBA" id="ARBA00009014"/>
    </source>
</evidence>
<dbReference type="GO" id="GO:0005524">
    <property type="term" value="F:ATP binding"/>
    <property type="evidence" value="ECO:0007669"/>
    <property type="project" value="UniProtKB-KW"/>
</dbReference>
<dbReference type="InterPro" id="IPR014729">
    <property type="entry name" value="Rossmann-like_a/b/a_fold"/>
</dbReference>
<dbReference type="InterPro" id="IPR004821">
    <property type="entry name" value="Cyt_trans-like"/>
</dbReference>
<dbReference type="NCBIfam" id="NF000840">
    <property type="entry name" value="PRK00071.1-3"/>
    <property type="match status" value="1"/>
</dbReference>
<dbReference type="Proteomes" id="UP001071230">
    <property type="component" value="Unassembled WGS sequence"/>
</dbReference>
<dbReference type="GO" id="GO:0004515">
    <property type="term" value="F:nicotinate-nucleotide adenylyltransferase activity"/>
    <property type="evidence" value="ECO:0007669"/>
    <property type="project" value="UniProtKB-UniRule"/>
</dbReference>
<reference evidence="14" key="1">
    <citation type="submission" date="2014-11" db="EMBL/GenBank/DDBJ databases">
        <authorList>
            <person name="Hornung B.V."/>
        </authorList>
    </citation>
    <scope>NUCLEOTIDE SEQUENCE</scope>
    <source>
        <strain evidence="14">INE</strain>
    </source>
</reference>
<dbReference type="EMBL" id="CDGJ01000033">
    <property type="protein sequence ID" value="CEJ06797.1"/>
    <property type="molecule type" value="Genomic_DNA"/>
</dbReference>
<evidence type="ECO:0000313" key="13">
    <source>
        <dbReference type="EMBL" id="CAA7599397.1"/>
    </source>
</evidence>
<comment type="similarity">
    <text evidence="3 11">Belongs to the NadD family.</text>
</comment>
<comment type="function">
    <text evidence="1 11">Catalyzes the reversible adenylation of nicotinate mononucleotide (NaMN) to nicotinic acid adenine dinucleotide (NaAD).</text>
</comment>
<dbReference type="NCBIfam" id="TIGR00482">
    <property type="entry name" value="nicotinate (nicotinamide) nucleotide adenylyltransferase"/>
    <property type="match status" value="1"/>
</dbReference>
<evidence type="ECO:0000259" key="12">
    <source>
        <dbReference type="Pfam" id="PF01467"/>
    </source>
</evidence>
<dbReference type="HAMAP" id="MF_00244">
    <property type="entry name" value="NaMN_adenylyltr"/>
    <property type="match status" value="1"/>
</dbReference>
<name>A0A8S0XUG5_9FIRM</name>
<keyword evidence="4 11" id="KW-0662">Pyridine nucleotide biosynthesis</keyword>
<dbReference type="InterPro" id="IPR005248">
    <property type="entry name" value="NadD/NMNAT"/>
</dbReference>
<dbReference type="PANTHER" id="PTHR39321">
    <property type="entry name" value="NICOTINATE-NUCLEOTIDE ADENYLYLTRANSFERASE-RELATED"/>
    <property type="match status" value="1"/>
</dbReference>
<dbReference type="PANTHER" id="PTHR39321:SF3">
    <property type="entry name" value="PHOSPHOPANTETHEINE ADENYLYLTRANSFERASE"/>
    <property type="match status" value="1"/>
</dbReference>
<gene>
    <name evidence="11" type="primary">nadD</name>
    <name evidence="13" type="ORF">DEACI_0019</name>
    <name evidence="14" type="ORF">DEACI_1248</name>
</gene>
<evidence type="ECO:0000256" key="8">
    <source>
        <dbReference type="ARBA" id="ARBA00022840"/>
    </source>
</evidence>
<evidence type="ECO:0000256" key="1">
    <source>
        <dbReference type="ARBA" id="ARBA00002324"/>
    </source>
</evidence>
<keyword evidence="6 11" id="KW-0548">Nucleotidyltransferase</keyword>
<evidence type="ECO:0000256" key="5">
    <source>
        <dbReference type="ARBA" id="ARBA00022679"/>
    </source>
</evidence>
<evidence type="ECO:0000256" key="6">
    <source>
        <dbReference type="ARBA" id="ARBA00022695"/>
    </source>
</evidence>
<evidence type="ECO:0000256" key="4">
    <source>
        <dbReference type="ARBA" id="ARBA00022642"/>
    </source>
</evidence>
<dbReference type="FunFam" id="3.40.50.620:FF:000039">
    <property type="entry name" value="Probable nicotinate-nucleotide adenylyltransferase"/>
    <property type="match status" value="1"/>
</dbReference>
<evidence type="ECO:0000256" key="9">
    <source>
        <dbReference type="ARBA" id="ARBA00023027"/>
    </source>
</evidence>
<evidence type="ECO:0000256" key="10">
    <source>
        <dbReference type="ARBA" id="ARBA00048721"/>
    </source>
</evidence>
<dbReference type="Proteomes" id="UP000836597">
    <property type="component" value="Chromosome"/>
</dbReference>
<comment type="catalytic activity">
    <reaction evidence="10 11">
        <text>nicotinate beta-D-ribonucleotide + ATP + H(+) = deamido-NAD(+) + diphosphate</text>
        <dbReference type="Rhea" id="RHEA:22860"/>
        <dbReference type="ChEBI" id="CHEBI:15378"/>
        <dbReference type="ChEBI" id="CHEBI:30616"/>
        <dbReference type="ChEBI" id="CHEBI:33019"/>
        <dbReference type="ChEBI" id="CHEBI:57502"/>
        <dbReference type="ChEBI" id="CHEBI:58437"/>
        <dbReference type="EC" id="2.7.7.18"/>
    </reaction>
</comment>
<dbReference type="EMBL" id="LR746496">
    <property type="protein sequence ID" value="CAA7599397.1"/>
    <property type="molecule type" value="Genomic_DNA"/>
</dbReference>
<evidence type="ECO:0000313" key="15">
    <source>
        <dbReference type="Proteomes" id="UP001071230"/>
    </source>
</evidence>
<dbReference type="EC" id="2.7.7.18" evidence="11"/>
<protein>
    <recommendedName>
        <fullName evidence="11">Probable nicotinate-nucleotide adenylyltransferase</fullName>
        <ecNumber evidence="11">2.7.7.18</ecNumber>
    </recommendedName>
    <alternativeName>
        <fullName evidence="11">Deamido-NAD(+) diphosphorylase</fullName>
    </alternativeName>
    <alternativeName>
        <fullName evidence="11">Deamido-NAD(+) pyrophosphorylase</fullName>
    </alternativeName>
    <alternativeName>
        <fullName evidence="11">Nicotinate mononucleotide adenylyltransferase</fullName>
        <shortName evidence="11">NaMN adenylyltransferase</shortName>
    </alternativeName>
</protein>
<dbReference type="GO" id="GO:0009435">
    <property type="term" value="P:NAD+ biosynthetic process"/>
    <property type="evidence" value="ECO:0007669"/>
    <property type="project" value="UniProtKB-UniRule"/>
</dbReference>
<comment type="pathway">
    <text evidence="2 11">Cofactor biosynthesis; NAD(+) biosynthesis; deamido-NAD(+) from nicotinate D-ribonucleotide: step 1/1.</text>
</comment>
<keyword evidence="7 11" id="KW-0547">Nucleotide-binding</keyword>
<evidence type="ECO:0000256" key="2">
    <source>
        <dbReference type="ARBA" id="ARBA00005019"/>
    </source>
</evidence>
<dbReference type="CDD" id="cd02165">
    <property type="entry name" value="NMNAT"/>
    <property type="match status" value="1"/>
</dbReference>
<dbReference type="AlphaFoldDB" id="A0A8S0XUG5"/>
<accession>A0A8S0XUG5</accession>
<evidence type="ECO:0000256" key="11">
    <source>
        <dbReference type="HAMAP-Rule" id="MF_00244"/>
    </source>
</evidence>
<dbReference type="KEGG" id="aacx:DEACI_0019"/>
<keyword evidence="15" id="KW-1185">Reference proteome</keyword>
<evidence type="ECO:0000313" key="14">
    <source>
        <dbReference type="EMBL" id="CEJ06797.1"/>
    </source>
</evidence>
<dbReference type="Gene3D" id="3.40.50.620">
    <property type="entry name" value="HUPs"/>
    <property type="match status" value="1"/>
</dbReference>
<dbReference type="NCBIfam" id="TIGR00125">
    <property type="entry name" value="cyt_tran_rel"/>
    <property type="match status" value="1"/>
</dbReference>
<feature type="domain" description="Cytidyltransferase-like" evidence="12">
    <location>
        <begin position="31"/>
        <end position="199"/>
    </location>
</feature>